<dbReference type="SUPFAM" id="SSF52788">
    <property type="entry name" value="Phosphotyrosine protein phosphatases I"/>
    <property type="match status" value="1"/>
</dbReference>
<feature type="active site" description="Nucleophile" evidence="4">
    <location>
        <position position="13"/>
    </location>
</feature>
<dbReference type="Proteomes" id="UP000637695">
    <property type="component" value="Unassembled WGS sequence"/>
</dbReference>
<dbReference type="AlphaFoldDB" id="A0A917K628"/>
<feature type="compositionally biased region" description="Basic and acidic residues" evidence="5">
    <location>
        <begin position="196"/>
        <end position="212"/>
    </location>
</feature>
<dbReference type="InterPro" id="IPR036196">
    <property type="entry name" value="Ptyr_pPase_sf"/>
</dbReference>
<name>A0A917K628_9BACL</name>
<dbReference type="Pfam" id="PF01451">
    <property type="entry name" value="LMWPc"/>
    <property type="match status" value="1"/>
</dbReference>
<gene>
    <name evidence="7" type="ORF">GCM10010885_09620</name>
</gene>
<dbReference type="InterPro" id="IPR023485">
    <property type="entry name" value="Ptyr_pPase"/>
</dbReference>
<organism evidence="7 8">
    <name type="scientific">Alicyclobacillus cellulosilyticus</name>
    <dbReference type="NCBI Taxonomy" id="1003997"/>
    <lineage>
        <taxon>Bacteria</taxon>
        <taxon>Bacillati</taxon>
        <taxon>Bacillota</taxon>
        <taxon>Bacilli</taxon>
        <taxon>Bacillales</taxon>
        <taxon>Alicyclobacillaceae</taxon>
        <taxon>Alicyclobacillus</taxon>
    </lineage>
</organism>
<dbReference type="EMBL" id="BMOY01000011">
    <property type="protein sequence ID" value="GGJ02399.1"/>
    <property type="molecule type" value="Genomic_DNA"/>
</dbReference>
<accession>A0A917K628</accession>
<evidence type="ECO:0000256" key="1">
    <source>
        <dbReference type="ARBA" id="ARBA00011063"/>
    </source>
</evidence>
<comment type="caution">
    <text evidence="7">The sequence shown here is derived from an EMBL/GenBank/DDBJ whole genome shotgun (WGS) entry which is preliminary data.</text>
</comment>
<dbReference type="GO" id="GO:0004725">
    <property type="term" value="F:protein tyrosine phosphatase activity"/>
    <property type="evidence" value="ECO:0007669"/>
    <property type="project" value="InterPro"/>
</dbReference>
<feature type="active site" description="Proton donor" evidence="4">
    <location>
        <position position="124"/>
    </location>
</feature>
<feature type="active site" description="Nucleophile" evidence="4">
    <location>
        <position position="7"/>
    </location>
</feature>
<proteinExistence type="inferred from homology"/>
<evidence type="ECO:0000256" key="5">
    <source>
        <dbReference type="SAM" id="MobiDB-lite"/>
    </source>
</evidence>
<reference evidence="7" key="1">
    <citation type="journal article" date="2014" name="Int. J. Syst. Evol. Microbiol.">
        <title>Complete genome sequence of Corynebacterium casei LMG S-19264T (=DSM 44701T), isolated from a smear-ripened cheese.</title>
        <authorList>
            <consortium name="US DOE Joint Genome Institute (JGI-PGF)"/>
            <person name="Walter F."/>
            <person name="Albersmeier A."/>
            <person name="Kalinowski J."/>
            <person name="Ruckert C."/>
        </authorList>
    </citation>
    <scope>NUCLEOTIDE SEQUENCE</scope>
    <source>
        <strain evidence="7">JCM 18487</strain>
    </source>
</reference>
<reference evidence="7" key="2">
    <citation type="submission" date="2020-09" db="EMBL/GenBank/DDBJ databases">
        <authorList>
            <person name="Sun Q."/>
            <person name="Ohkuma M."/>
        </authorList>
    </citation>
    <scope>NUCLEOTIDE SEQUENCE</scope>
    <source>
        <strain evidence="7">JCM 18487</strain>
    </source>
</reference>
<dbReference type="PRINTS" id="PR00719">
    <property type="entry name" value="LMWPTPASE"/>
</dbReference>
<dbReference type="SMART" id="SM00226">
    <property type="entry name" value="LMWPc"/>
    <property type="match status" value="1"/>
</dbReference>
<dbReference type="Gene3D" id="3.40.50.2300">
    <property type="match status" value="1"/>
</dbReference>
<comment type="similarity">
    <text evidence="1">Belongs to the low molecular weight phosphotyrosine protein phosphatase family.</text>
</comment>
<keyword evidence="8" id="KW-1185">Reference proteome</keyword>
<feature type="domain" description="Phosphotyrosine protein phosphatase I" evidence="6">
    <location>
        <begin position="1"/>
        <end position="150"/>
    </location>
</feature>
<evidence type="ECO:0000313" key="8">
    <source>
        <dbReference type="Proteomes" id="UP000637695"/>
    </source>
</evidence>
<evidence type="ECO:0000313" key="7">
    <source>
        <dbReference type="EMBL" id="GGJ02399.1"/>
    </source>
</evidence>
<evidence type="ECO:0000259" key="6">
    <source>
        <dbReference type="SMART" id="SM00226"/>
    </source>
</evidence>
<dbReference type="PANTHER" id="PTHR11717">
    <property type="entry name" value="LOW MOLECULAR WEIGHT PROTEIN TYROSINE PHOSPHATASE"/>
    <property type="match status" value="1"/>
</dbReference>
<keyword evidence="3" id="KW-0904">Protein phosphatase</keyword>
<protein>
    <recommendedName>
        <fullName evidence="6">Phosphotyrosine protein phosphatase I domain-containing protein</fullName>
    </recommendedName>
</protein>
<evidence type="ECO:0000256" key="3">
    <source>
        <dbReference type="ARBA" id="ARBA00022912"/>
    </source>
</evidence>
<keyword evidence="2" id="KW-0378">Hydrolase</keyword>
<evidence type="ECO:0000256" key="4">
    <source>
        <dbReference type="PIRSR" id="PIRSR617867-1"/>
    </source>
</evidence>
<feature type="compositionally biased region" description="Low complexity" evidence="5">
    <location>
        <begin position="160"/>
        <end position="182"/>
    </location>
</feature>
<dbReference type="RefSeq" id="WP_188881487.1">
    <property type="nucleotide sequence ID" value="NZ_BMOY01000011.1"/>
</dbReference>
<dbReference type="PANTHER" id="PTHR11717:SF31">
    <property type="entry name" value="LOW MOLECULAR WEIGHT PROTEIN-TYROSINE-PHOSPHATASE ETP-RELATED"/>
    <property type="match status" value="1"/>
</dbReference>
<dbReference type="InterPro" id="IPR050438">
    <property type="entry name" value="LMW_PTPase"/>
</dbReference>
<feature type="region of interest" description="Disordered" evidence="5">
    <location>
        <begin position="156"/>
        <end position="228"/>
    </location>
</feature>
<evidence type="ECO:0000256" key="2">
    <source>
        <dbReference type="ARBA" id="ARBA00022801"/>
    </source>
</evidence>
<dbReference type="CDD" id="cd16344">
    <property type="entry name" value="LMWPAP"/>
    <property type="match status" value="1"/>
</dbReference>
<sequence>MHLLFVCTGNTCRSPMAAMLTMAKLQERGLGWTAESAGLYAAEGQPMTPLAQDALTRRHVPLKPHASRPLTRELAERADLILTMTASHAREAQARFPDLAGKIHALGAFVAGAEEAAEVHDILDPFGGSAEVYEACAAQLERLVERLVDKLAPAADETRGGVPAGAPADAAAEPAAGTAAAAGGAGVRPGQDETLEANRDESGDCERSRRLPPEGAPEADPDGAGRGV</sequence>
<dbReference type="InterPro" id="IPR017867">
    <property type="entry name" value="Tyr_phospatase_low_mol_wt"/>
</dbReference>